<dbReference type="Gene3D" id="1.10.3720.10">
    <property type="entry name" value="MetI-like"/>
    <property type="match status" value="1"/>
</dbReference>
<evidence type="ECO:0000313" key="8">
    <source>
        <dbReference type="EMBL" id="SEM70217.1"/>
    </source>
</evidence>
<gene>
    <name evidence="8" type="ORF">SAMN05444955_101157</name>
</gene>
<dbReference type="GO" id="GO:0005886">
    <property type="term" value="C:plasma membrane"/>
    <property type="evidence" value="ECO:0007669"/>
    <property type="project" value="UniProtKB-SubCell"/>
</dbReference>
<dbReference type="PANTHER" id="PTHR30177">
    <property type="entry name" value="GLYCINE BETAINE/L-PROLINE TRANSPORT SYSTEM PERMEASE PROTEIN PROW"/>
    <property type="match status" value="1"/>
</dbReference>
<dbReference type="PROSITE" id="PS50928">
    <property type="entry name" value="ABC_TM1"/>
    <property type="match status" value="1"/>
</dbReference>
<name>A0A1H8AL08_9BACL</name>
<dbReference type="Proteomes" id="UP000199695">
    <property type="component" value="Unassembled WGS sequence"/>
</dbReference>
<evidence type="ECO:0000259" key="7">
    <source>
        <dbReference type="PROSITE" id="PS50928"/>
    </source>
</evidence>
<dbReference type="GO" id="GO:0055085">
    <property type="term" value="P:transmembrane transport"/>
    <property type="evidence" value="ECO:0007669"/>
    <property type="project" value="InterPro"/>
</dbReference>
<dbReference type="SUPFAM" id="SSF161098">
    <property type="entry name" value="MetI-like"/>
    <property type="match status" value="1"/>
</dbReference>
<evidence type="ECO:0000256" key="5">
    <source>
        <dbReference type="ARBA" id="ARBA00023136"/>
    </source>
</evidence>
<sequence>MELLKTFIERKEDIWYAFIDHIYLSAVSILFAIVISVPLGILLTRYRKIAEPIIGVAAVIQTIPGLALLAFMLPLFGIGQEPAIIAFTLYALLPVLRNTYTGILGVDPSMIDAGKGMGMTSWQILFMVELPLSLPVIMAGIRTASVFTIGLAALAAFIGGGGLGELIVRGMSMNDDSLIMAGAIPAALLAILFDLAFRLLERTMTPRGLKV</sequence>
<evidence type="ECO:0000313" key="9">
    <source>
        <dbReference type="Proteomes" id="UP000199695"/>
    </source>
</evidence>
<dbReference type="PANTHER" id="PTHR30177:SF28">
    <property type="entry name" value="CHOLINE TRANSPORT SYSTEM PERMEASE PROTEIN OPUBB"/>
    <property type="match status" value="1"/>
</dbReference>
<dbReference type="RefSeq" id="WP_089964465.1">
    <property type="nucleotide sequence ID" value="NZ_FOCQ01000001.1"/>
</dbReference>
<dbReference type="InterPro" id="IPR000515">
    <property type="entry name" value="MetI-like"/>
</dbReference>
<protein>
    <submittedName>
        <fullName evidence="8">Osmoprotectant transport system permease protein</fullName>
    </submittedName>
</protein>
<dbReference type="InterPro" id="IPR051204">
    <property type="entry name" value="ABC_transp_perm/SBD"/>
</dbReference>
<evidence type="ECO:0000256" key="4">
    <source>
        <dbReference type="ARBA" id="ARBA00022989"/>
    </source>
</evidence>
<evidence type="ECO:0000256" key="6">
    <source>
        <dbReference type="RuleBase" id="RU363032"/>
    </source>
</evidence>
<dbReference type="CDD" id="cd06261">
    <property type="entry name" value="TM_PBP2"/>
    <property type="match status" value="1"/>
</dbReference>
<evidence type="ECO:0000256" key="3">
    <source>
        <dbReference type="ARBA" id="ARBA00022692"/>
    </source>
</evidence>
<evidence type="ECO:0000256" key="1">
    <source>
        <dbReference type="ARBA" id="ARBA00004141"/>
    </source>
</evidence>
<proteinExistence type="inferred from homology"/>
<keyword evidence="3 6" id="KW-0812">Transmembrane</keyword>
<dbReference type="EMBL" id="FOCQ01000001">
    <property type="protein sequence ID" value="SEM70217.1"/>
    <property type="molecule type" value="Genomic_DNA"/>
</dbReference>
<keyword evidence="5 6" id="KW-0472">Membrane</keyword>
<dbReference type="GO" id="GO:0031460">
    <property type="term" value="P:glycine betaine transport"/>
    <property type="evidence" value="ECO:0007669"/>
    <property type="project" value="TreeGrafter"/>
</dbReference>
<keyword evidence="9" id="KW-1185">Reference proteome</keyword>
<dbReference type="Pfam" id="PF00528">
    <property type="entry name" value="BPD_transp_1"/>
    <property type="match status" value="1"/>
</dbReference>
<feature type="transmembrane region" description="Helical" evidence="6">
    <location>
        <begin position="120"/>
        <end position="139"/>
    </location>
</feature>
<feature type="transmembrane region" description="Helical" evidence="6">
    <location>
        <begin position="83"/>
        <end position="100"/>
    </location>
</feature>
<feature type="transmembrane region" description="Helical" evidence="6">
    <location>
        <begin position="53"/>
        <end position="76"/>
    </location>
</feature>
<feature type="transmembrane region" description="Helical" evidence="6">
    <location>
        <begin position="21"/>
        <end position="41"/>
    </location>
</feature>
<comment type="subcellular location">
    <subcellularLocation>
        <location evidence="6">Cell membrane</location>
        <topology evidence="6">Multi-pass membrane protein</topology>
    </subcellularLocation>
    <subcellularLocation>
        <location evidence="1">Membrane</location>
        <topology evidence="1">Multi-pass membrane protein</topology>
    </subcellularLocation>
</comment>
<feature type="domain" description="ABC transmembrane type-1" evidence="7">
    <location>
        <begin position="18"/>
        <end position="201"/>
    </location>
</feature>
<keyword evidence="4 6" id="KW-1133">Transmembrane helix</keyword>
<dbReference type="InterPro" id="IPR035906">
    <property type="entry name" value="MetI-like_sf"/>
</dbReference>
<feature type="transmembrane region" description="Helical" evidence="6">
    <location>
        <begin position="179"/>
        <end position="200"/>
    </location>
</feature>
<dbReference type="STRING" id="1173111.SAMN05444955_101157"/>
<reference evidence="8 9" key="1">
    <citation type="submission" date="2016-10" db="EMBL/GenBank/DDBJ databases">
        <authorList>
            <person name="de Groot N.N."/>
        </authorList>
    </citation>
    <scope>NUCLEOTIDE SEQUENCE [LARGE SCALE GENOMIC DNA]</scope>
    <source>
        <strain evidence="8 9">DSM 46701</strain>
    </source>
</reference>
<evidence type="ECO:0000256" key="2">
    <source>
        <dbReference type="ARBA" id="ARBA00022448"/>
    </source>
</evidence>
<keyword evidence="2 6" id="KW-0813">Transport</keyword>
<dbReference type="FunFam" id="1.10.3720.10:FF:000001">
    <property type="entry name" value="Glycine betaine ABC transporter, permease"/>
    <property type="match status" value="1"/>
</dbReference>
<dbReference type="OrthoDB" id="9801163at2"/>
<accession>A0A1H8AL08</accession>
<feature type="transmembrane region" description="Helical" evidence="6">
    <location>
        <begin position="146"/>
        <end position="167"/>
    </location>
</feature>
<dbReference type="AlphaFoldDB" id="A0A1H8AL08"/>
<comment type="similarity">
    <text evidence="6">Belongs to the binding-protein-dependent transport system permease family.</text>
</comment>
<organism evidence="8 9">
    <name type="scientific">Lihuaxuella thermophila</name>
    <dbReference type="NCBI Taxonomy" id="1173111"/>
    <lineage>
        <taxon>Bacteria</taxon>
        <taxon>Bacillati</taxon>
        <taxon>Bacillota</taxon>
        <taxon>Bacilli</taxon>
        <taxon>Bacillales</taxon>
        <taxon>Thermoactinomycetaceae</taxon>
        <taxon>Lihuaxuella</taxon>
    </lineage>
</organism>